<feature type="compositionally biased region" description="Basic residues" evidence="1">
    <location>
        <begin position="66"/>
        <end position="78"/>
    </location>
</feature>
<dbReference type="SUPFAM" id="SSF47592">
    <property type="entry name" value="SWIB/MDM2 domain"/>
    <property type="match status" value="1"/>
</dbReference>
<dbReference type="PROSITE" id="PS51925">
    <property type="entry name" value="SWIB_MDM2"/>
    <property type="match status" value="1"/>
</dbReference>
<gene>
    <name evidence="3" type="ORF">Fcan01_27400</name>
</gene>
<dbReference type="SMART" id="SM00151">
    <property type="entry name" value="SWIB"/>
    <property type="match status" value="1"/>
</dbReference>
<dbReference type="OMA" id="FAICNAD"/>
<dbReference type="InterPro" id="IPR019835">
    <property type="entry name" value="SWIB_domain"/>
</dbReference>
<dbReference type="EMBL" id="LNIX01000052">
    <property type="protein sequence ID" value="OXA37841.1"/>
    <property type="molecule type" value="Genomic_DNA"/>
</dbReference>
<dbReference type="InterPro" id="IPR036885">
    <property type="entry name" value="SWIB_MDM2_dom_sf"/>
</dbReference>
<evidence type="ECO:0000313" key="4">
    <source>
        <dbReference type="Proteomes" id="UP000198287"/>
    </source>
</evidence>
<feature type="domain" description="DM2" evidence="2">
    <location>
        <begin position="77"/>
        <end position="154"/>
    </location>
</feature>
<protein>
    <submittedName>
        <fullName evidence="3">Upstream activation factor subunit spp27</fullName>
    </submittedName>
</protein>
<accession>A0A226CZL0</accession>
<dbReference type="Proteomes" id="UP000198287">
    <property type="component" value="Unassembled WGS sequence"/>
</dbReference>
<dbReference type="STRING" id="158441.A0A226CZL0"/>
<proteinExistence type="predicted"/>
<dbReference type="Pfam" id="PF02201">
    <property type="entry name" value="SWIB"/>
    <property type="match status" value="1"/>
</dbReference>
<evidence type="ECO:0000259" key="2">
    <source>
        <dbReference type="PROSITE" id="PS51925"/>
    </source>
</evidence>
<dbReference type="CDD" id="cd10567">
    <property type="entry name" value="SWIB-MDM2_like"/>
    <property type="match status" value="1"/>
</dbReference>
<dbReference type="InterPro" id="IPR003121">
    <property type="entry name" value="SWIB_MDM2_domain"/>
</dbReference>
<feature type="region of interest" description="Disordered" evidence="1">
    <location>
        <begin position="16"/>
        <end position="78"/>
    </location>
</feature>
<organism evidence="3 4">
    <name type="scientific">Folsomia candida</name>
    <name type="common">Springtail</name>
    <dbReference type="NCBI Taxonomy" id="158441"/>
    <lineage>
        <taxon>Eukaryota</taxon>
        <taxon>Metazoa</taxon>
        <taxon>Ecdysozoa</taxon>
        <taxon>Arthropoda</taxon>
        <taxon>Hexapoda</taxon>
        <taxon>Collembola</taxon>
        <taxon>Entomobryomorpha</taxon>
        <taxon>Isotomoidea</taxon>
        <taxon>Isotomidae</taxon>
        <taxon>Proisotominae</taxon>
        <taxon>Folsomia</taxon>
    </lineage>
</organism>
<dbReference type="AlphaFoldDB" id="A0A226CZL0"/>
<name>A0A226CZL0_FOLCA</name>
<evidence type="ECO:0000313" key="3">
    <source>
        <dbReference type="EMBL" id="OXA37841.1"/>
    </source>
</evidence>
<dbReference type="PANTHER" id="PTHR13844">
    <property type="entry name" value="SWI/SNF-RELATED MATRIX-ASSOCIATED ACTIN-DEPENDENT REGULATOR OF CHROMATIN SUBFAMILY D"/>
    <property type="match status" value="1"/>
</dbReference>
<dbReference type="OrthoDB" id="10251073at2759"/>
<sequence>MATIAQLRKLLISTPSLQGWYDKTKRRRRRRKTKAESESEEEDTPKQKRGKKASDDDDDSEEEPKKKKKPTAKGKRRFIKKCRLSPQLAKVMGEENMARHEVVKKMWSIIKEKQLYDPKNKQFAICNADLLPVFKVKRFRTFGTMKYLETHFFEEDCIEIQSN</sequence>
<keyword evidence="4" id="KW-1185">Reference proteome</keyword>
<dbReference type="Gene3D" id="1.10.245.10">
    <property type="entry name" value="SWIB/MDM2 domain"/>
    <property type="match status" value="1"/>
</dbReference>
<comment type="caution">
    <text evidence="3">The sequence shown here is derived from an EMBL/GenBank/DDBJ whole genome shotgun (WGS) entry which is preliminary data.</text>
</comment>
<evidence type="ECO:0000256" key="1">
    <source>
        <dbReference type="SAM" id="MobiDB-lite"/>
    </source>
</evidence>
<reference evidence="3 4" key="1">
    <citation type="submission" date="2015-12" db="EMBL/GenBank/DDBJ databases">
        <title>The genome of Folsomia candida.</title>
        <authorList>
            <person name="Faddeeva A."/>
            <person name="Derks M.F."/>
            <person name="Anvar Y."/>
            <person name="Smit S."/>
            <person name="Van Straalen N."/>
            <person name="Roelofs D."/>
        </authorList>
    </citation>
    <scope>NUCLEOTIDE SEQUENCE [LARGE SCALE GENOMIC DNA]</scope>
    <source>
        <strain evidence="3 4">VU population</strain>
        <tissue evidence="3">Whole body</tissue>
    </source>
</reference>
<feature type="compositionally biased region" description="Basic residues" evidence="1">
    <location>
        <begin position="24"/>
        <end position="33"/>
    </location>
</feature>